<dbReference type="HOGENOM" id="CLU_1912458_0_0_3"/>
<dbReference type="KEGG" id="amr:AM1_1998"/>
<accession>B0CFJ4</accession>
<dbReference type="OrthoDB" id="582010at2"/>
<dbReference type="AlphaFoldDB" id="B0CFJ4"/>
<keyword evidence="2" id="KW-1185">Reference proteome</keyword>
<dbReference type="RefSeq" id="WP_012162510.1">
    <property type="nucleotide sequence ID" value="NC_009925.1"/>
</dbReference>
<dbReference type="eggNOG" id="ENOG5033NK7">
    <property type="taxonomic scope" value="Bacteria"/>
</dbReference>
<proteinExistence type="predicted"/>
<dbReference type="STRING" id="329726.AM1_1998"/>
<dbReference type="EMBL" id="CP000828">
    <property type="protein sequence ID" value="ABW27013.1"/>
    <property type="molecule type" value="Genomic_DNA"/>
</dbReference>
<sequence length="132" mass="14804">MSRCLDIVLENTGFCALPAEMDLKGEELMFGGNLPAASLLLEDIAEDLNITPLSAFMLEENDGGKALETSPEWYDPNQGLDTVQKLLNYLLAYPEVDKSPEGVHWVLWDLRALELILRDAVQSNDRFYLEEG</sequence>
<evidence type="ECO:0000313" key="1">
    <source>
        <dbReference type="EMBL" id="ABW27013.1"/>
    </source>
</evidence>
<reference evidence="1 2" key="1">
    <citation type="journal article" date="2008" name="Proc. Natl. Acad. Sci. U.S.A.">
        <title>Niche adaptation and genome expansion in the chlorophyll d-producing cyanobacterium Acaryochloris marina.</title>
        <authorList>
            <person name="Swingley W.D."/>
            <person name="Chen M."/>
            <person name="Cheung P.C."/>
            <person name="Conrad A.L."/>
            <person name="Dejesa L.C."/>
            <person name="Hao J."/>
            <person name="Honchak B.M."/>
            <person name="Karbach L.E."/>
            <person name="Kurdoglu A."/>
            <person name="Lahiri S."/>
            <person name="Mastrian S.D."/>
            <person name="Miyashita H."/>
            <person name="Page L."/>
            <person name="Ramakrishna P."/>
            <person name="Satoh S."/>
            <person name="Sattley W.M."/>
            <person name="Shimada Y."/>
            <person name="Taylor H.L."/>
            <person name="Tomo T."/>
            <person name="Tsuchiya T."/>
            <person name="Wang Z.T."/>
            <person name="Raymond J."/>
            <person name="Mimuro M."/>
            <person name="Blankenship R.E."/>
            <person name="Touchman J.W."/>
        </authorList>
    </citation>
    <scope>NUCLEOTIDE SEQUENCE [LARGE SCALE GENOMIC DNA]</scope>
    <source>
        <strain evidence="2">MBIC 11017</strain>
    </source>
</reference>
<protein>
    <submittedName>
        <fullName evidence="1">Uncharacterized protein</fullName>
    </submittedName>
</protein>
<organism evidence="1 2">
    <name type="scientific">Acaryochloris marina (strain MBIC 11017)</name>
    <dbReference type="NCBI Taxonomy" id="329726"/>
    <lineage>
        <taxon>Bacteria</taxon>
        <taxon>Bacillati</taxon>
        <taxon>Cyanobacteriota</taxon>
        <taxon>Cyanophyceae</taxon>
        <taxon>Acaryochloridales</taxon>
        <taxon>Acaryochloridaceae</taxon>
        <taxon>Acaryochloris</taxon>
    </lineage>
</organism>
<gene>
    <name evidence="1" type="ordered locus">AM1_1998</name>
</gene>
<dbReference type="Proteomes" id="UP000000268">
    <property type="component" value="Chromosome"/>
</dbReference>
<name>B0CFJ4_ACAM1</name>
<evidence type="ECO:0000313" key="2">
    <source>
        <dbReference type="Proteomes" id="UP000000268"/>
    </source>
</evidence>